<evidence type="ECO:0000256" key="1">
    <source>
        <dbReference type="SAM" id="MobiDB-lite"/>
    </source>
</evidence>
<name>A0AAD4WFD5_PRUDU</name>
<dbReference type="Proteomes" id="UP001054821">
    <property type="component" value="Chromosome 2"/>
</dbReference>
<dbReference type="InterPro" id="IPR056010">
    <property type="entry name" value="DUF7588"/>
</dbReference>
<evidence type="ECO:0000313" key="5">
    <source>
        <dbReference type="Proteomes" id="UP001054821"/>
    </source>
</evidence>
<sequence length="600" mass="68879">MFIMKLQTAFCITSKAHQVMVFLFVALQTPHSLLPFRMLTSFLYSLVIELSSEVKPLLVSEPKVPGRVDSLKVAVKPLSRTGLPSSILLCGYDMDPGSQNLAIIYRVSYKVLNTVCPKANNLDSKAPEKPLENQEPIRISQFADGEVEIQLSSARRTRIDLAPSRSNLEPHRLSTFSDRTYDLDHERMVLAGFRRTQEQIQRPAYRFEQTIPDIGLRRNPPQPEPTFSDVEFEINMIKSFEIEHKKIKRNYPSIENVDKRIWFETTFRKDRQDHLEKAYTAFMKEKKFNCFFFAWLDWCAKRYNIPEYRNNIEMIGSPFSTYTSKDGKSVKAIHPPEMVIKQKDVIVAPYKETTFLEDSANNFCTASKEDVGAIIQHNNYTNLFLQSLGKQVTRIETSVSMKEQKSEPGPSETKRNKEVSQAFFKPPPALDNKTFKMGRTLSKKLSGLNLLDKGKGPQVSVLTEGEIDNLGTMFKEEQPEINRLMTEKTFTQTTKTKNYYPRPTPVNLQFEEDGMWNSAQYDRSSIVEWNIDGLTEYQIINTMKHMMMYTTTSKIKGNGDRRVAEAIIAGFVGQLKGWWDFHLTDSARTQILNAQVAIGQ</sequence>
<organism evidence="4 5">
    <name type="scientific">Prunus dulcis</name>
    <name type="common">Almond</name>
    <name type="synonym">Amygdalus dulcis</name>
    <dbReference type="NCBI Taxonomy" id="3755"/>
    <lineage>
        <taxon>Eukaryota</taxon>
        <taxon>Viridiplantae</taxon>
        <taxon>Streptophyta</taxon>
        <taxon>Embryophyta</taxon>
        <taxon>Tracheophyta</taxon>
        <taxon>Spermatophyta</taxon>
        <taxon>Magnoliopsida</taxon>
        <taxon>eudicotyledons</taxon>
        <taxon>Gunneridae</taxon>
        <taxon>Pentapetalae</taxon>
        <taxon>rosids</taxon>
        <taxon>fabids</taxon>
        <taxon>Rosales</taxon>
        <taxon>Rosaceae</taxon>
        <taxon>Amygdaloideae</taxon>
        <taxon>Amygdaleae</taxon>
        <taxon>Prunus</taxon>
    </lineage>
</organism>
<reference evidence="4 5" key="1">
    <citation type="journal article" date="2022" name="G3 (Bethesda)">
        <title>Whole-genome sequence and methylome profiling of the almond [Prunus dulcis (Mill.) D.A. Webb] cultivar 'Nonpareil'.</title>
        <authorList>
            <person name="D'Amico-Willman K.M."/>
            <person name="Ouma W.Z."/>
            <person name="Meulia T."/>
            <person name="Sideli G.M."/>
            <person name="Gradziel T.M."/>
            <person name="Fresnedo-Ramirez J."/>
        </authorList>
    </citation>
    <scope>NUCLEOTIDE SEQUENCE [LARGE SCALE GENOMIC DNA]</scope>
    <source>
        <strain evidence="4">Clone GOH B32 T37-40</strain>
    </source>
</reference>
<dbReference type="AlphaFoldDB" id="A0AAD4WFD5"/>
<dbReference type="PANTHER" id="PTHR33054:SF9">
    <property type="entry name" value="CCHC-TYPE DOMAIN-CONTAINING PROTEIN"/>
    <property type="match status" value="1"/>
</dbReference>
<evidence type="ECO:0000259" key="2">
    <source>
        <dbReference type="Pfam" id="PF24496"/>
    </source>
</evidence>
<feature type="compositionally biased region" description="Basic and acidic residues" evidence="1">
    <location>
        <begin position="402"/>
        <end position="418"/>
    </location>
</feature>
<keyword evidence="5" id="KW-1185">Reference proteome</keyword>
<protein>
    <submittedName>
        <fullName evidence="4">Uncharacterized protein</fullName>
    </submittedName>
</protein>
<feature type="region of interest" description="Disordered" evidence="1">
    <location>
        <begin position="399"/>
        <end position="418"/>
    </location>
</feature>
<proteinExistence type="predicted"/>
<dbReference type="InterPro" id="IPR056648">
    <property type="entry name" value="DUF7746"/>
</dbReference>
<feature type="domain" description="DUF7746" evidence="3">
    <location>
        <begin position="521"/>
        <end position="594"/>
    </location>
</feature>
<dbReference type="PANTHER" id="PTHR33054">
    <property type="entry name" value="CCHC-TYPE DOMAIN-CONTAINING PROTEIN"/>
    <property type="match status" value="1"/>
</dbReference>
<dbReference type="EMBL" id="JAJFAZ020000002">
    <property type="protein sequence ID" value="KAI5342468.1"/>
    <property type="molecule type" value="Genomic_DNA"/>
</dbReference>
<gene>
    <name evidence="4" type="ORF">L3X38_010343</name>
</gene>
<feature type="domain" description="DUF7588" evidence="2">
    <location>
        <begin position="245"/>
        <end position="306"/>
    </location>
</feature>
<comment type="caution">
    <text evidence="4">The sequence shown here is derived from an EMBL/GenBank/DDBJ whole genome shotgun (WGS) entry which is preliminary data.</text>
</comment>
<evidence type="ECO:0000259" key="3">
    <source>
        <dbReference type="Pfam" id="PF24925"/>
    </source>
</evidence>
<accession>A0AAD4WFD5</accession>
<dbReference type="Pfam" id="PF24496">
    <property type="entry name" value="DUF7588"/>
    <property type="match status" value="1"/>
</dbReference>
<dbReference type="Pfam" id="PF24925">
    <property type="entry name" value="DUF7746"/>
    <property type="match status" value="1"/>
</dbReference>
<evidence type="ECO:0000313" key="4">
    <source>
        <dbReference type="EMBL" id="KAI5342468.1"/>
    </source>
</evidence>